<dbReference type="EMBL" id="CP001840">
    <property type="protein sequence ID" value="ADP36553.1"/>
    <property type="molecule type" value="Genomic_DNA"/>
</dbReference>
<feature type="compositionally biased region" description="Low complexity" evidence="1">
    <location>
        <begin position="265"/>
        <end position="288"/>
    </location>
</feature>
<feature type="region of interest" description="Disordered" evidence="1">
    <location>
        <begin position="247"/>
        <end position="288"/>
    </location>
</feature>
<evidence type="ECO:0000313" key="2">
    <source>
        <dbReference type="EMBL" id="ADP36553.1"/>
    </source>
</evidence>
<reference evidence="2 3" key="1">
    <citation type="journal article" date="2010" name="Proc. Natl. Acad. Sci. U.S.A.">
        <title>Genome analysis of Bifidobacterium bifidum PRL2010 reveals metabolic pathways for host-derived glycan foraging.</title>
        <authorList>
            <person name="Turroni F."/>
            <person name="Bottacini F."/>
            <person name="Foroni E."/>
            <person name="Mulder I."/>
            <person name="Kim J.H."/>
            <person name="Zomer A."/>
            <person name="Sanchez B."/>
            <person name="Bidossi A."/>
            <person name="Ferrarini A."/>
            <person name="Giubellini V."/>
            <person name="Delledonne M."/>
            <person name="Henrissat B."/>
            <person name="Coutinho P."/>
            <person name="Oggioni M."/>
            <person name="Fitzgerald G.F."/>
            <person name="Mills D."/>
            <person name="Margolles A."/>
            <person name="Kelly D."/>
            <person name="van Sinderen D."/>
            <person name="Ventura M."/>
        </authorList>
    </citation>
    <scope>NUCLEOTIDE SEQUENCE [LARGE SCALE GENOMIC DNA]</scope>
    <source>
        <strain evidence="2 3">PRL2010</strain>
    </source>
</reference>
<dbReference type="PATRIC" id="fig|702459.3.peg.1578"/>
<dbReference type="eggNOG" id="ENOG5031XYD">
    <property type="taxonomic scope" value="Bacteria"/>
</dbReference>
<proteinExistence type="predicted"/>
<accession>A0A0H3EDX8</accession>
<organism evidence="2 3">
    <name type="scientific">Bifidobacterium bifidum (strain PRL2010)</name>
    <dbReference type="NCBI Taxonomy" id="702459"/>
    <lineage>
        <taxon>Bacteria</taxon>
        <taxon>Bacillati</taxon>
        <taxon>Actinomycetota</taxon>
        <taxon>Actinomycetes</taxon>
        <taxon>Bifidobacteriales</taxon>
        <taxon>Bifidobacteriaceae</taxon>
        <taxon>Bifidobacterium</taxon>
    </lineage>
</organism>
<dbReference type="OrthoDB" id="3239836at2"/>
<dbReference type="AlphaFoldDB" id="A0A0H3EDX8"/>
<gene>
    <name evidence="2" type="ordered locus">BBPR_1524</name>
</gene>
<protein>
    <submittedName>
        <fullName evidence="2">Uncharacterized protein</fullName>
    </submittedName>
</protein>
<sequence length="324" mass="34475">MQTRHWPDHGIPCRERNISSWCRRIVAALCITALCGALSACSAPRIDGRAESEHQPSACESAYWAADASTATMNGRHHIIMRYLAAKQAVGQWSEVAATCTQRFAQGTIRSAQAEHVAVTLGTRIGGNDTYRTVSDDSLRQVLGIDLDGATLGAMSLAEDRAGFVMEVLAARDTPGATLSRSDRHKTAGQLLFTASGLSRDPREKVYDIQKILASPTSMTDSTTGLSVPTTALTEIDCAREQLAAMANDGASAKSKHTDKTGNNTNGSGDTDSATDTTDVNATDTNTVGTENDARLRVLSTLISSHITSAFALGYPDMDAFLFS</sequence>
<dbReference type="HOGENOM" id="CLU_074299_0_0_11"/>
<dbReference type="KEGG" id="bbp:BBPR_1524"/>
<name>A0A0H3EDX8_BIFBP</name>
<dbReference type="Proteomes" id="UP000002312">
    <property type="component" value="Chromosome"/>
</dbReference>
<evidence type="ECO:0000256" key="1">
    <source>
        <dbReference type="SAM" id="MobiDB-lite"/>
    </source>
</evidence>
<evidence type="ECO:0000313" key="3">
    <source>
        <dbReference type="Proteomes" id="UP000002312"/>
    </source>
</evidence>